<accession>A0A8E5JSX9</accession>
<dbReference type="GO" id="GO:0005886">
    <property type="term" value="C:plasma membrane"/>
    <property type="evidence" value="ECO:0007669"/>
    <property type="project" value="TreeGrafter"/>
</dbReference>
<proteinExistence type="evidence at transcript level"/>
<dbReference type="FunFam" id="1.10.220.10:FF:000002">
    <property type="entry name" value="Annexin"/>
    <property type="match status" value="1"/>
</dbReference>
<dbReference type="GO" id="GO:0005737">
    <property type="term" value="C:cytoplasm"/>
    <property type="evidence" value="ECO:0007669"/>
    <property type="project" value="TreeGrafter"/>
</dbReference>
<dbReference type="GO" id="GO:0005634">
    <property type="term" value="C:nucleus"/>
    <property type="evidence" value="ECO:0007669"/>
    <property type="project" value="TreeGrafter"/>
</dbReference>
<dbReference type="PANTHER" id="PTHR10502">
    <property type="entry name" value="ANNEXIN"/>
    <property type="match status" value="1"/>
</dbReference>
<dbReference type="InterPro" id="IPR018502">
    <property type="entry name" value="Annexin_repeat"/>
</dbReference>
<evidence type="ECO:0000256" key="3">
    <source>
        <dbReference type="ARBA" id="ARBA00022837"/>
    </source>
</evidence>
<dbReference type="InterPro" id="IPR018252">
    <property type="entry name" value="Annexin_repeat_CS"/>
</dbReference>
<dbReference type="PROSITE" id="PS51897">
    <property type="entry name" value="ANNEXIN_2"/>
    <property type="match status" value="4"/>
</dbReference>
<dbReference type="GO" id="GO:0005509">
    <property type="term" value="F:calcium ion binding"/>
    <property type="evidence" value="ECO:0007669"/>
    <property type="project" value="InterPro"/>
</dbReference>
<dbReference type="GO" id="GO:0032509">
    <property type="term" value="P:endosome transport via multivesicular body sorting pathway"/>
    <property type="evidence" value="ECO:0007669"/>
    <property type="project" value="TreeGrafter"/>
</dbReference>
<evidence type="ECO:0000256" key="5">
    <source>
        <dbReference type="ARBA" id="ARBA00023302"/>
    </source>
</evidence>
<dbReference type="PRINTS" id="PR00196">
    <property type="entry name" value="ANNEXIN"/>
</dbReference>
<dbReference type="Pfam" id="PF00191">
    <property type="entry name" value="Annexin"/>
    <property type="match status" value="4"/>
</dbReference>
<keyword evidence="5 6" id="KW-0111">Calcium/phospholipid-binding</keyword>
<keyword evidence="4 6" id="KW-0041">Annexin</keyword>
<dbReference type="RefSeq" id="XP_049833366.1">
    <property type="nucleotide sequence ID" value="XM_049977409.1"/>
</dbReference>
<reference evidence="7" key="1">
    <citation type="journal article" date="2021" name="J. Neurophysiol.">
        <title>Gene transcription changes in a locust model of noise-induced deafness.</title>
        <authorList>
            <person name="French A.S."/>
            <person name="Warren B."/>
        </authorList>
    </citation>
    <scope>NUCLEOTIDE SEQUENCE</scope>
</reference>
<evidence type="ECO:0000313" key="7">
    <source>
        <dbReference type="EMBL" id="QVD39272.1"/>
    </source>
</evidence>
<name>A0A8E5JSX9_SCHGR</name>
<evidence type="ECO:0000256" key="2">
    <source>
        <dbReference type="ARBA" id="ARBA00022737"/>
    </source>
</evidence>
<dbReference type="InterPro" id="IPR037104">
    <property type="entry name" value="Annexin_sf"/>
</dbReference>
<dbReference type="PROSITE" id="PS00223">
    <property type="entry name" value="ANNEXIN_1"/>
    <property type="match status" value="2"/>
</dbReference>
<dbReference type="KEGG" id="sgre:126277879"/>
<dbReference type="GO" id="GO:0012506">
    <property type="term" value="C:vesicle membrane"/>
    <property type="evidence" value="ECO:0007669"/>
    <property type="project" value="TreeGrafter"/>
</dbReference>
<dbReference type="FunFam" id="1.10.220.10:FF:000010">
    <property type="entry name" value="Annexin"/>
    <property type="match status" value="1"/>
</dbReference>
<dbReference type="InterPro" id="IPR001464">
    <property type="entry name" value="Annexin"/>
</dbReference>
<comment type="similarity">
    <text evidence="1 6">Belongs to the annexin family.</text>
</comment>
<dbReference type="Gene3D" id="1.10.220.10">
    <property type="entry name" value="Annexin"/>
    <property type="match status" value="4"/>
</dbReference>
<dbReference type="RefSeq" id="XP_049833364.1">
    <property type="nucleotide sequence ID" value="XM_049977407.1"/>
</dbReference>
<dbReference type="FunFam" id="1.10.220.10:FF:000001">
    <property type="entry name" value="Annexin"/>
    <property type="match status" value="1"/>
</dbReference>
<dbReference type="EMBL" id="MW962506">
    <property type="protein sequence ID" value="QVD39272.1"/>
    <property type="molecule type" value="mRNA"/>
</dbReference>
<sequence>MSSRQYYPVHCTPTIYPADPFDAKADAETLRAAMKGFGTDEQAIIDVLARRSIVQRLEISEEFKTLFGKDLLSELKSELSGNFEDGIVALMTSLPNLYAKELHDAISGIGTDEEALVEILCTLSNYGIKTIAAVYEETYGTSLESDIKGDTSGHFKRLLVSLLMANREESQDVDPSAAKADAEALLAAGEGQWGTDESTFNKILVAQSYAQLRRVFHEYEQLAGHDIEEAIKRECEGSLEDGFLSIVKCVKNKTGYFAERLHDAMAGMGTKDKTLIRIIVTRSEIDLGDIAEEYAKMYEKPLAARVEEDTSGDYKRLLVALLG</sequence>
<dbReference type="PANTHER" id="PTHR10502:SF233">
    <property type="entry name" value="ANNEXIN B9"/>
    <property type="match status" value="1"/>
</dbReference>
<dbReference type="SMART" id="SM00335">
    <property type="entry name" value="ANX"/>
    <property type="match status" value="4"/>
</dbReference>
<keyword evidence="3 6" id="KW-0106">Calcium</keyword>
<dbReference type="OrthoDB" id="37886at2759"/>
<dbReference type="GeneID" id="126277879"/>
<dbReference type="GO" id="GO:0005544">
    <property type="term" value="F:calcium-dependent phospholipid binding"/>
    <property type="evidence" value="ECO:0007669"/>
    <property type="project" value="UniProtKB-KW"/>
</dbReference>
<organism evidence="7">
    <name type="scientific">Schistocerca gregaria</name>
    <name type="common">Desert locust</name>
    <name type="synonym">Gryllus gregarius</name>
    <dbReference type="NCBI Taxonomy" id="7010"/>
    <lineage>
        <taxon>Eukaryota</taxon>
        <taxon>Metazoa</taxon>
        <taxon>Ecdysozoa</taxon>
        <taxon>Arthropoda</taxon>
        <taxon>Hexapoda</taxon>
        <taxon>Insecta</taxon>
        <taxon>Pterygota</taxon>
        <taxon>Neoptera</taxon>
        <taxon>Polyneoptera</taxon>
        <taxon>Orthoptera</taxon>
        <taxon>Caelifera</taxon>
        <taxon>Acrididea</taxon>
        <taxon>Acridomorpha</taxon>
        <taxon>Acridoidea</taxon>
        <taxon>Acrididae</taxon>
        <taxon>Cyrtacanthacridinae</taxon>
        <taxon>Schistocerca</taxon>
    </lineage>
</organism>
<dbReference type="AlphaFoldDB" id="A0A8E5JSX9"/>
<protein>
    <recommendedName>
        <fullName evidence="6">Annexin</fullName>
    </recommendedName>
</protein>
<keyword evidence="2 6" id="KW-0677">Repeat</keyword>
<dbReference type="FunFam" id="1.10.220.10:FF:000004">
    <property type="entry name" value="Annexin"/>
    <property type="match status" value="1"/>
</dbReference>
<dbReference type="SUPFAM" id="SSF47874">
    <property type="entry name" value="Annexin"/>
    <property type="match status" value="1"/>
</dbReference>
<dbReference type="GO" id="GO:0001786">
    <property type="term" value="F:phosphatidylserine binding"/>
    <property type="evidence" value="ECO:0007669"/>
    <property type="project" value="TreeGrafter"/>
</dbReference>
<evidence type="ECO:0000256" key="4">
    <source>
        <dbReference type="ARBA" id="ARBA00023216"/>
    </source>
</evidence>
<evidence type="ECO:0000256" key="6">
    <source>
        <dbReference type="RuleBase" id="RU003540"/>
    </source>
</evidence>
<evidence type="ECO:0000256" key="1">
    <source>
        <dbReference type="ARBA" id="ARBA00007831"/>
    </source>
</evidence>
<comment type="domain">
    <text evidence="6">A pair of annexin repeats may form one binding site for calcium and phospholipid.</text>
</comment>